<name>A0A8H7IFB3_9AGAM</name>
<gene>
    <name evidence="1" type="ORF">RHS01_04853</name>
</gene>
<dbReference type="Proteomes" id="UP000614334">
    <property type="component" value="Unassembled WGS sequence"/>
</dbReference>
<comment type="caution">
    <text evidence="1">The sequence shown here is derived from an EMBL/GenBank/DDBJ whole genome shotgun (WGS) entry which is preliminary data.</text>
</comment>
<organism evidence="1 2">
    <name type="scientific">Rhizoctonia solani</name>
    <dbReference type="NCBI Taxonomy" id="456999"/>
    <lineage>
        <taxon>Eukaryota</taxon>
        <taxon>Fungi</taxon>
        <taxon>Dikarya</taxon>
        <taxon>Basidiomycota</taxon>
        <taxon>Agaricomycotina</taxon>
        <taxon>Agaricomycetes</taxon>
        <taxon>Cantharellales</taxon>
        <taxon>Ceratobasidiaceae</taxon>
        <taxon>Rhizoctonia</taxon>
    </lineage>
</organism>
<evidence type="ECO:0000313" key="2">
    <source>
        <dbReference type="Proteomes" id="UP000614334"/>
    </source>
</evidence>
<sequence>MNEPCEFWRDHCGLTTAATAEQDAVRVIDDHILPPLHATSAVFATMHEPITSMKTRNSRGRFLSESRVADITGTMP</sequence>
<accession>A0A8H7IFB3</accession>
<evidence type="ECO:0000313" key="1">
    <source>
        <dbReference type="EMBL" id="KAF8756273.1"/>
    </source>
</evidence>
<dbReference type="AlphaFoldDB" id="A0A8H7IFB3"/>
<proteinExistence type="predicted"/>
<dbReference type="EMBL" id="JACYCF010000007">
    <property type="protein sequence ID" value="KAF8756273.1"/>
    <property type="molecule type" value="Genomic_DNA"/>
</dbReference>
<reference evidence="1" key="1">
    <citation type="submission" date="2020-09" db="EMBL/GenBank/DDBJ databases">
        <title>Comparative genome analyses of four rice-infecting Rhizoctonia solani isolates reveal extensive enrichment of homogalacturonan modification genes.</title>
        <authorList>
            <person name="Lee D.-Y."/>
            <person name="Jeon J."/>
            <person name="Kim K.-T."/>
            <person name="Cheong K."/>
            <person name="Song H."/>
            <person name="Choi G."/>
            <person name="Ko J."/>
            <person name="Opiyo S.O."/>
            <person name="Zuo S."/>
            <person name="Madhav S."/>
            <person name="Lee Y.-H."/>
            <person name="Wang G.-L."/>
        </authorList>
    </citation>
    <scope>NUCLEOTIDE SEQUENCE</scope>
    <source>
        <strain evidence="1">AG1-IA B2</strain>
    </source>
</reference>
<protein>
    <submittedName>
        <fullName evidence="1">Uncharacterized protein</fullName>
    </submittedName>
</protein>